<dbReference type="GO" id="GO:1990074">
    <property type="term" value="P:polyuridylation-dependent mRNA catabolic process"/>
    <property type="evidence" value="ECO:0007669"/>
    <property type="project" value="UniProtKB-UniRule"/>
</dbReference>
<keyword evidence="5" id="KW-0378">Hydrolase</keyword>
<accession>R4X7Z0</accession>
<comment type="function">
    <text evidence="5">3'-5'-exoribonuclease that specifically recognizes RNAs polyuridylated at their 3' end and mediates their degradation. Component of an exosome-independent RNA degradation pathway that mediates degradation of cytoplasmic mRNAs that have been deadenylated and subsequently uridylated at their 3'.</text>
</comment>
<gene>
    <name evidence="8" type="ORF">TAPDE_001231</name>
</gene>
<feature type="compositionally biased region" description="Basic and acidic residues" evidence="6">
    <location>
        <begin position="107"/>
        <end position="143"/>
    </location>
</feature>
<feature type="region of interest" description="Disordered" evidence="6">
    <location>
        <begin position="1083"/>
        <end position="1124"/>
    </location>
</feature>
<comment type="cofactor">
    <cofactor evidence="5">
        <name>Mg(2+)</name>
        <dbReference type="ChEBI" id="CHEBI:18420"/>
    </cofactor>
    <cofactor evidence="5">
        <name>Mn(2+)</name>
        <dbReference type="ChEBI" id="CHEBI:29035"/>
    </cofactor>
</comment>
<dbReference type="InterPro" id="IPR028591">
    <property type="entry name" value="DIS3L2"/>
</dbReference>
<evidence type="ECO:0000256" key="4">
    <source>
        <dbReference type="ARBA" id="ARBA00022884"/>
    </source>
</evidence>
<dbReference type="InterPro" id="IPR041505">
    <property type="entry name" value="Dis3_CSD2"/>
</dbReference>
<sequence length="1161" mass="130580">MSDVPDTSTRAPKVEDEAKKRRRHRTKPKGQGRIATPGQEENALSLIADHPREYPMTVHGGQEGQVKVEKTVVRKPLNFAPPASFSTSAASTEQASKRTTTRKHKRLPNDREFAPVKVNEKIKSTARREKSDTDSNIREDNAMRTKPASVPRFAQTTDPFPDVHDSIIASVGSISLSPKDEIPPALETGAPRPKVKKAKADRVREWRVEAQTPENGQHSSKEPRAERRRAPRKRPERDQFPASIFEDRVVTRGAHGRFEFKVSPKKTTENSMAGNDAEREKQRDQYTEGPGVVSQHFINREADMALLQYQRSQSLNFAPPKLDQSNKENQQKADTSSPSARRESKASKTTRKDRAAFYEEHITKEQALAGLKDGIYLKGTLRINQKARQDAWVSVKSDRVLHGDALLEGDKSRNRALNGDEVVIELIESKKDEETVTEEDNIRVNGDQKHFGRTRAKVVHILSQRPIQRISGFIRPPGYVFGQKQQDHRALIANVNHQTSCAFHPLDQRVPWLTISQYDLPSELQGPNWIFNILQKQKTLFAARIVTWQAQSRTPRGKIVDELGAVGNINAETAAILADCDVDVRDHPTAALACLPNTPWHISEEEIGKRRDFRKDRVCTIDPETARDLDDALSVRELDDGNFEIGVHIADVSHFIEQDNALDKVARDRATTVYMVQKAIPMLPRLLCEELCSLNPAVDRLAFSVTWTLNVDGEEIGPRWYGRSVIRSAVRFAYGEAQNLLDGKSWAEGVGKSIDGGHTEEQITKDVKVLLRMAKAMRAKRFKNGALTINAMKLNFKLNKDGLPGVAEVYQLKDANRLIEEFMLKANISVAEKIVDSFPEHSLLRHHPAPKDKPLQEFVNYAQKLGIHIDSSSSASLQEGFNALAELARDNPVVSVLQQNAVKSMQKALYMCTGLHEDREEWLHYALAVPLYTHFTSPIRRYADVIVHRLLDRALKQEEPGFEADDCEEWAKNCNVRKENARLAQDRSSMLYLCAFIEEYCREKDLVGLDSGMVMDAIVTSVKDRSLDVIVPSMGLEQRIYYGNPYSISSFQHDEKNETVEICWRTKSERLAAIKAAEEEADAASIQAHQSKTESEDRKDFPLKGEGTGMTTTDVNTPTPDSSLEPTRTTIAVLDKVQVWLRGDFDVSPCQVVAGLVMPEV</sequence>
<feature type="compositionally biased region" description="Basic and acidic residues" evidence="6">
    <location>
        <begin position="276"/>
        <end position="286"/>
    </location>
</feature>
<comment type="similarity">
    <text evidence="5">Belongs to the RNR ribonuclease family. DIS3L2 subfamily.</text>
</comment>
<feature type="compositionally biased region" description="Basic and acidic residues" evidence="6">
    <location>
        <begin position="1091"/>
        <end position="1103"/>
    </location>
</feature>
<dbReference type="STRING" id="1097556.R4X7Z0"/>
<dbReference type="InterPro" id="IPR001900">
    <property type="entry name" value="RNase_II/R"/>
</dbReference>
<keyword evidence="1 5" id="KW-0963">Cytoplasm</keyword>
<dbReference type="PANTHER" id="PTHR23355">
    <property type="entry name" value="RIBONUCLEASE"/>
    <property type="match status" value="1"/>
</dbReference>
<dbReference type="OrthoDB" id="372421at2759"/>
<dbReference type="HAMAP" id="MF_03045">
    <property type="entry name" value="DIS3L2"/>
    <property type="match status" value="1"/>
</dbReference>
<keyword evidence="9" id="KW-1185">Reference proteome</keyword>
<dbReference type="InterPro" id="IPR012340">
    <property type="entry name" value="NA-bd_OB-fold"/>
</dbReference>
<feature type="compositionally biased region" description="Basic and acidic residues" evidence="6">
    <location>
        <begin position="233"/>
        <end position="268"/>
    </location>
</feature>
<feature type="region of interest" description="Disordered" evidence="6">
    <location>
        <begin position="79"/>
        <end position="290"/>
    </location>
</feature>
<dbReference type="PROSITE" id="PS01175">
    <property type="entry name" value="RIBONUCLEASE_II"/>
    <property type="match status" value="1"/>
</dbReference>
<dbReference type="Pfam" id="PF17877">
    <property type="entry name" value="Dis3l2_C_term"/>
    <property type="match status" value="1"/>
</dbReference>
<dbReference type="InterPro" id="IPR050180">
    <property type="entry name" value="RNR_Ribonuclease"/>
</dbReference>
<evidence type="ECO:0000256" key="3">
    <source>
        <dbReference type="ARBA" id="ARBA00022842"/>
    </source>
</evidence>
<dbReference type="Pfam" id="PF17849">
    <property type="entry name" value="OB_Dis3"/>
    <property type="match status" value="1"/>
</dbReference>
<organism evidence="8 9">
    <name type="scientific">Taphrina deformans (strain PYCC 5710 / ATCC 11124 / CBS 356.35 / IMI 108563 / JCM 9778 / NBRC 8474)</name>
    <name type="common">Peach leaf curl fungus</name>
    <name type="synonym">Lalaria deformans</name>
    <dbReference type="NCBI Taxonomy" id="1097556"/>
    <lineage>
        <taxon>Eukaryota</taxon>
        <taxon>Fungi</taxon>
        <taxon>Dikarya</taxon>
        <taxon>Ascomycota</taxon>
        <taxon>Taphrinomycotina</taxon>
        <taxon>Taphrinomycetes</taxon>
        <taxon>Taphrinales</taxon>
        <taxon>Taphrinaceae</taxon>
        <taxon>Taphrina</taxon>
    </lineage>
</organism>
<dbReference type="GO" id="GO:0000932">
    <property type="term" value="C:P-body"/>
    <property type="evidence" value="ECO:0007669"/>
    <property type="project" value="UniProtKB-SubCell"/>
</dbReference>
<evidence type="ECO:0000313" key="9">
    <source>
        <dbReference type="Proteomes" id="UP000013776"/>
    </source>
</evidence>
<evidence type="ECO:0000256" key="6">
    <source>
        <dbReference type="SAM" id="MobiDB-lite"/>
    </source>
</evidence>
<dbReference type="AlphaFoldDB" id="R4X7Z0"/>
<feature type="region of interest" description="Disordered" evidence="6">
    <location>
        <begin position="317"/>
        <end position="352"/>
    </location>
</feature>
<dbReference type="SMART" id="SM00955">
    <property type="entry name" value="RNB"/>
    <property type="match status" value="1"/>
</dbReference>
<dbReference type="GO" id="GO:0000175">
    <property type="term" value="F:3'-5'-RNA exonuclease activity"/>
    <property type="evidence" value="ECO:0007669"/>
    <property type="project" value="UniProtKB-UniRule"/>
</dbReference>
<dbReference type="VEuPathDB" id="FungiDB:TAPDE_001231"/>
<feature type="region of interest" description="Disordered" evidence="6">
    <location>
        <begin position="1"/>
        <end position="41"/>
    </location>
</feature>
<feature type="compositionally biased region" description="Polar residues" evidence="6">
    <location>
        <begin position="1109"/>
        <end position="1124"/>
    </location>
</feature>
<feature type="compositionally biased region" description="Basic and acidic residues" evidence="6">
    <location>
        <begin position="340"/>
        <end position="352"/>
    </location>
</feature>
<feature type="compositionally biased region" description="Basic residues" evidence="6">
    <location>
        <begin position="20"/>
        <end position="30"/>
    </location>
</feature>
<feature type="domain" description="RNB" evidence="7">
    <location>
        <begin position="610"/>
        <end position="957"/>
    </location>
</feature>
<feature type="compositionally biased region" description="Polar residues" evidence="6">
    <location>
        <begin position="1"/>
        <end position="10"/>
    </location>
</feature>
<proteinExistence type="inferred from homology"/>
<dbReference type="SUPFAM" id="SSF50249">
    <property type="entry name" value="Nucleic acid-binding proteins"/>
    <property type="match status" value="2"/>
</dbReference>
<feature type="site" description="Important for catalytic activity" evidence="5">
    <location>
        <position position="630"/>
    </location>
</feature>
<keyword evidence="2 5" id="KW-0479">Metal-binding</keyword>
<evidence type="ECO:0000256" key="5">
    <source>
        <dbReference type="HAMAP-Rule" id="MF_03045"/>
    </source>
</evidence>
<keyword evidence="4 5" id="KW-0694">RNA-binding</keyword>
<name>R4X7Z0_TAPDE</name>
<feature type="compositionally biased region" description="Low complexity" evidence="6">
    <location>
        <begin position="80"/>
        <end position="92"/>
    </location>
</feature>
<feature type="binding site" evidence="5">
    <location>
        <position position="631"/>
    </location>
    <ligand>
        <name>Mg(2+)</name>
        <dbReference type="ChEBI" id="CHEBI:18420"/>
    </ligand>
</feature>
<dbReference type="InterPro" id="IPR022966">
    <property type="entry name" value="RNase_II/R_CS"/>
</dbReference>
<dbReference type="GO" id="GO:0046872">
    <property type="term" value="F:metal ion binding"/>
    <property type="evidence" value="ECO:0007669"/>
    <property type="project" value="UniProtKB-KW"/>
</dbReference>
<dbReference type="GO" id="GO:0000956">
    <property type="term" value="P:nuclear-transcribed mRNA catabolic process"/>
    <property type="evidence" value="ECO:0007669"/>
    <property type="project" value="UniProtKB-UniRule"/>
</dbReference>
<dbReference type="EMBL" id="CAHR02000046">
    <property type="protein sequence ID" value="CCG81585.1"/>
    <property type="molecule type" value="Genomic_DNA"/>
</dbReference>
<keyword evidence="5" id="KW-0540">Nuclease</keyword>
<keyword evidence="5" id="KW-0269">Exonuclease</keyword>
<dbReference type="EC" id="3.1.13.-" evidence="5"/>
<keyword evidence="3 5" id="KW-0460">Magnesium</keyword>
<dbReference type="Gene3D" id="2.40.50.690">
    <property type="match status" value="1"/>
</dbReference>
<dbReference type="GO" id="GO:0003723">
    <property type="term" value="F:RNA binding"/>
    <property type="evidence" value="ECO:0007669"/>
    <property type="project" value="UniProtKB-KW"/>
</dbReference>
<keyword evidence="5" id="KW-0464">Manganese</keyword>
<feature type="compositionally biased region" description="Basic and acidic residues" evidence="6">
    <location>
        <begin position="198"/>
        <end position="208"/>
    </location>
</feature>
<reference evidence="8 9" key="1">
    <citation type="journal article" date="2013" name="MBio">
        <title>Genome sequencing of the plant pathogen Taphrina deformans, the causal agent of peach leaf curl.</title>
        <authorList>
            <person name="Cisse O.H."/>
            <person name="Almeida J.M.G.C.F."/>
            <person name="Fonseca A."/>
            <person name="Kumar A.A."/>
            <person name="Salojaervi J."/>
            <person name="Overmyer K."/>
            <person name="Hauser P.M."/>
            <person name="Pagni M."/>
        </authorList>
    </citation>
    <scope>NUCLEOTIDE SEQUENCE [LARGE SCALE GENOMIC DNA]</scope>
    <source>
        <strain evidence="9">PYCC 5710 / ATCC 11124 / CBS 356.35 / IMI 108563 / JCM 9778 / NBRC 8474</strain>
    </source>
</reference>
<dbReference type="PANTHER" id="PTHR23355:SF9">
    <property type="entry name" value="DIS3-LIKE EXONUCLEASE 2"/>
    <property type="match status" value="1"/>
</dbReference>
<comment type="caution">
    <text evidence="8">The sequence shown here is derived from an EMBL/GenBank/DDBJ whole genome shotgun (WGS) entry which is preliminary data.</text>
</comment>
<comment type="subcellular location">
    <subcellularLocation>
        <location evidence="5">Cytoplasm</location>
    </subcellularLocation>
    <subcellularLocation>
        <location evidence="5">Cytoplasm</location>
        <location evidence="5">P-body</location>
    </subcellularLocation>
</comment>
<dbReference type="Gene3D" id="2.40.50.700">
    <property type="match status" value="1"/>
</dbReference>
<dbReference type="InterPro" id="IPR041093">
    <property type="entry name" value="Dis3l2-like_C"/>
</dbReference>
<evidence type="ECO:0000256" key="2">
    <source>
        <dbReference type="ARBA" id="ARBA00022723"/>
    </source>
</evidence>
<evidence type="ECO:0000313" key="8">
    <source>
        <dbReference type="EMBL" id="CCG81585.1"/>
    </source>
</evidence>
<dbReference type="Gene3D" id="2.40.50.140">
    <property type="entry name" value="Nucleic acid-binding proteins"/>
    <property type="match status" value="1"/>
</dbReference>
<feature type="binding site" evidence="5">
    <location>
        <position position="622"/>
    </location>
    <ligand>
        <name>Mg(2+)</name>
        <dbReference type="ChEBI" id="CHEBI:18420"/>
    </ligand>
</feature>
<dbReference type="Proteomes" id="UP000013776">
    <property type="component" value="Unassembled WGS sequence"/>
</dbReference>
<evidence type="ECO:0000256" key="1">
    <source>
        <dbReference type="ARBA" id="ARBA00022490"/>
    </source>
</evidence>
<protein>
    <recommendedName>
        <fullName evidence="5">DIS3-like exonuclease 2</fullName>
        <ecNumber evidence="5">3.1.13.-</ecNumber>
    </recommendedName>
</protein>
<evidence type="ECO:0000259" key="7">
    <source>
        <dbReference type="SMART" id="SM00955"/>
    </source>
</evidence>
<dbReference type="Pfam" id="PF00773">
    <property type="entry name" value="RNB"/>
    <property type="match status" value="1"/>
</dbReference>
<dbReference type="eggNOG" id="KOG2102">
    <property type="taxonomic scope" value="Eukaryota"/>
</dbReference>